<dbReference type="PANTHER" id="PTHR12358:SF106">
    <property type="entry name" value="LIPID KINASE YEGS"/>
    <property type="match status" value="1"/>
</dbReference>
<keyword evidence="8" id="KW-0067">ATP-binding</keyword>
<dbReference type="PROSITE" id="PS50146">
    <property type="entry name" value="DAGK"/>
    <property type="match status" value="1"/>
</dbReference>
<comment type="caution">
    <text evidence="14">The sequence shown here is derived from an EMBL/GenBank/DDBJ whole genome shotgun (WGS) entry which is preliminary data.</text>
</comment>
<sequence length="296" mass="32975">MRKIAFIINPVAGKGNTIEAVELIKKYLIKQQDKMKYEIYISKYKNHISELVNELSSKGYTEFVAVGGDGTVSELINGLDFKSDISYSIGIIPWGTGNDLVKTLGISNNIEEILNNVVQNNIKKIDVGKANNHYFINVASLGIDGQIIRDTEKLKRIFPGHPAYLLSTLKSGLFFKPNLVKVKIDGVEYKGNMKLIAVGNGAYLGGGMKVCPDAVMDDGIFEVCLVNNVSRLKFMKEIGKVYKGRLGEVKEVEYYKGREIIIEMDDGYYDINIDGNLVGKTPVNISMTHYKVNIFL</sequence>
<evidence type="ECO:0000256" key="7">
    <source>
        <dbReference type="ARBA" id="ARBA00022777"/>
    </source>
</evidence>
<dbReference type="SUPFAM" id="SSF111331">
    <property type="entry name" value="NAD kinase/diacylglycerol kinase-like"/>
    <property type="match status" value="1"/>
</dbReference>
<keyword evidence="5" id="KW-0479">Metal-binding</keyword>
<keyword evidence="7 14" id="KW-0418">Kinase</keyword>
<dbReference type="EMBL" id="JAFBDT010000002">
    <property type="protein sequence ID" value="MBM7560994.1"/>
    <property type="molecule type" value="Genomic_DNA"/>
</dbReference>
<evidence type="ECO:0000256" key="10">
    <source>
        <dbReference type="ARBA" id="ARBA00023098"/>
    </source>
</evidence>
<keyword evidence="3" id="KW-0444">Lipid biosynthesis</keyword>
<evidence type="ECO:0000256" key="5">
    <source>
        <dbReference type="ARBA" id="ARBA00022723"/>
    </source>
</evidence>
<evidence type="ECO:0000256" key="11">
    <source>
        <dbReference type="ARBA" id="ARBA00023209"/>
    </source>
</evidence>
<keyword evidence="15" id="KW-1185">Reference proteome</keyword>
<dbReference type="InterPro" id="IPR045540">
    <property type="entry name" value="YegS/DAGK_C"/>
</dbReference>
<keyword evidence="4" id="KW-0808">Transferase</keyword>
<accession>A0ABS2MNM2</accession>
<dbReference type="InterPro" id="IPR050187">
    <property type="entry name" value="Lipid_Phosphate_FormReg"/>
</dbReference>
<evidence type="ECO:0000256" key="3">
    <source>
        <dbReference type="ARBA" id="ARBA00022516"/>
    </source>
</evidence>
<keyword evidence="11" id="KW-0594">Phospholipid biosynthesis</keyword>
<keyword evidence="10" id="KW-0443">Lipid metabolism</keyword>
<protein>
    <submittedName>
        <fullName evidence="14">YegS/Rv2252/BmrU family lipid kinase</fullName>
    </submittedName>
</protein>
<evidence type="ECO:0000256" key="2">
    <source>
        <dbReference type="ARBA" id="ARBA00005983"/>
    </source>
</evidence>
<dbReference type="Gene3D" id="3.40.50.10330">
    <property type="entry name" value="Probable inorganic polyphosphate/atp-NAD kinase, domain 1"/>
    <property type="match status" value="1"/>
</dbReference>
<dbReference type="NCBIfam" id="TIGR00147">
    <property type="entry name" value="YegS/Rv2252/BmrU family lipid kinase"/>
    <property type="match status" value="1"/>
</dbReference>
<evidence type="ECO:0000256" key="9">
    <source>
        <dbReference type="ARBA" id="ARBA00022842"/>
    </source>
</evidence>
<dbReference type="InterPro" id="IPR005218">
    <property type="entry name" value="Diacylglycerol/lipid_kinase"/>
</dbReference>
<evidence type="ECO:0000313" key="14">
    <source>
        <dbReference type="EMBL" id="MBM7560994.1"/>
    </source>
</evidence>
<dbReference type="SMART" id="SM00046">
    <property type="entry name" value="DAGKc"/>
    <property type="match status" value="1"/>
</dbReference>
<reference evidence="14 15" key="1">
    <citation type="submission" date="2021-01" db="EMBL/GenBank/DDBJ databases">
        <title>Genomic Encyclopedia of Type Strains, Phase IV (KMG-IV): sequencing the most valuable type-strain genomes for metagenomic binning, comparative biology and taxonomic classification.</title>
        <authorList>
            <person name="Goeker M."/>
        </authorList>
    </citation>
    <scope>NUCLEOTIDE SEQUENCE [LARGE SCALE GENOMIC DNA]</scope>
    <source>
        <strain evidence="14 15">DSM 24436</strain>
    </source>
</reference>
<comment type="similarity">
    <text evidence="2">Belongs to the diacylglycerol/lipid kinase family.</text>
</comment>
<dbReference type="PANTHER" id="PTHR12358">
    <property type="entry name" value="SPHINGOSINE KINASE"/>
    <property type="match status" value="1"/>
</dbReference>
<gene>
    <name evidence="14" type="ORF">JOC49_000508</name>
</gene>
<dbReference type="Proteomes" id="UP000767854">
    <property type="component" value="Unassembled WGS sequence"/>
</dbReference>
<name>A0ABS2MNM2_9FIRM</name>
<dbReference type="Pfam" id="PF00781">
    <property type="entry name" value="DAGK_cat"/>
    <property type="match status" value="1"/>
</dbReference>
<keyword evidence="6" id="KW-0547">Nucleotide-binding</keyword>
<comment type="cofactor">
    <cofactor evidence="1">
        <name>Mg(2+)</name>
        <dbReference type="ChEBI" id="CHEBI:18420"/>
    </cofactor>
</comment>
<dbReference type="InterPro" id="IPR016064">
    <property type="entry name" value="NAD/diacylglycerol_kinase_sf"/>
</dbReference>
<evidence type="ECO:0000256" key="4">
    <source>
        <dbReference type="ARBA" id="ARBA00022679"/>
    </source>
</evidence>
<dbReference type="Pfam" id="PF19279">
    <property type="entry name" value="YegS_C"/>
    <property type="match status" value="1"/>
</dbReference>
<dbReference type="InterPro" id="IPR017438">
    <property type="entry name" value="ATP-NAD_kinase_N"/>
</dbReference>
<proteinExistence type="inferred from homology"/>
<evidence type="ECO:0000256" key="1">
    <source>
        <dbReference type="ARBA" id="ARBA00001946"/>
    </source>
</evidence>
<dbReference type="GO" id="GO:0016301">
    <property type="term" value="F:kinase activity"/>
    <property type="evidence" value="ECO:0007669"/>
    <property type="project" value="UniProtKB-KW"/>
</dbReference>
<evidence type="ECO:0000256" key="6">
    <source>
        <dbReference type="ARBA" id="ARBA00022741"/>
    </source>
</evidence>
<evidence type="ECO:0000256" key="12">
    <source>
        <dbReference type="ARBA" id="ARBA00023264"/>
    </source>
</evidence>
<dbReference type="RefSeq" id="WP_204661910.1">
    <property type="nucleotide sequence ID" value="NZ_JAFBDT010000002.1"/>
</dbReference>
<keyword evidence="12" id="KW-1208">Phospholipid metabolism</keyword>
<evidence type="ECO:0000259" key="13">
    <source>
        <dbReference type="PROSITE" id="PS50146"/>
    </source>
</evidence>
<dbReference type="Gene3D" id="2.60.200.40">
    <property type="match status" value="1"/>
</dbReference>
<organism evidence="14 15">
    <name type="scientific">Fusibacter tunisiensis</name>
    <dbReference type="NCBI Taxonomy" id="1008308"/>
    <lineage>
        <taxon>Bacteria</taxon>
        <taxon>Bacillati</taxon>
        <taxon>Bacillota</taxon>
        <taxon>Clostridia</taxon>
        <taxon>Eubacteriales</taxon>
        <taxon>Eubacteriales Family XII. Incertae Sedis</taxon>
        <taxon>Fusibacter</taxon>
    </lineage>
</organism>
<feature type="domain" description="DAGKc" evidence="13">
    <location>
        <begin position="1"/>
        <end position="134"/>
    </location>
</feature>
<keyword evidence="9" id="KW-0460">Magnesium</keyword>
<evidence type="ECO:0000256" key="8">
    <source>
        <dbReference type="ARBA" id="ARBA00022840"/>
    </source>
</evidence>
<evidence type="ECO:0000313" key="15">
    <source>
        <dbReference type="Proteomes" id="UP000767854"/>
    </source>
</evidence>
<dbReference type="InterPro" id="IPR001206">
    <property type="entry name" value="Diacylglycerol_kinase_cat_dom"/>
</dbReference>